<comment type="subcellular location">
    <subcellularLocation>
        <location evidence="9">Cell inner membrane</location>
        <topology evidence="9">Single-pass type II membrane protein</topology>
    </subcellularLocation>
    <subcellularLocation>
        <location evidence="1">Membrane</location>
    </subcellularLocation>
    <text evidence="9">Localizes to the division septum.</text>
</comment>
<dbReference type="Gene3D" id="3.40.50.11690">
    <property type="entry name" value="Cell division protein FtsQ/DivIB"/>
    <property type="match status" value="1"/>
</dbReference>
<comment type="function">
    <text evidence="9">Essential cell division protein. May link together the upstream cell division proteins, which are predominantly cytoplasmic, with the downstream cell division proteins, which are predominantly periplasmic. May control correct divisome assembly.</text>
</comment>
<keyword evidence="3 9" id="KW-0997">Cell inner membrane</keyword>
<organism evidence="10 11">
    <name type="scientific">Alcaligenes xylosoxydans xylosoxydans</name>
    <name type="common">Achromobacter xylosoxidans</name>
    <dbReference type="NCBI Taxonomy" id="85698"/>
    <lineage>
        <taxon>Bacteria</taxon>
        <taxon>Pseudomonadati</taxon>
        <taxon>Pseudomonadota</taxon>
        <taxon>Betaproteobacteria</taxon>
        <taxon>Burkholderiales</taxon>
        <taxon>Alcaligenaceae</taxon>
        <taxon>Achromobacter</taxon>
    </lineage>
</organism>
<dbReference type="Pfam" id="PF03799">
    <property type="entry name" value="FtsQ_DivIB_C"/>
    <property type="match status" value="1"/>
</dbReference>
<dbReference type="HAMAP" id="MF_00911">
    <property type="entry name" value="FtsQ_subfam"/>
    <property type="match status" value="1"/>
</dbReference>
<keyword evidence="2 9" id="KW-1003">Cell membrane</keyword>
<feature type="transmembrane region" description="Helical" evidence="9">
    <location>
        <begin position="12"/>
        <end position="32"/>
    </location>
</feature>
<protein>
    <recommendedName>
        <fullName evidence="9">Cell division protein FtsQ</fullName>
    </recommendedName>
</protein>
<dbReference type="GO" id="GO:0005886">
    <property type="term" value="C:plasma membrane"/>
    <property type="evidence" value="ECO:0007669"/>
    <property type="project" value="UniProtKB-SubCell"/>
</dbReference>
<dbReference type="InterPro" id="IPR026579">
    <property type="entry name" value="FtsQ"/>
</dbReference>
<dbReference type="AlphaFoldDB" id="A0A0D6FZX7"/>
<evidence type="ECO:0000256" key="8">
    <source>
        <dbReference type="ARBA" id="ARBA00023306"/>
    </source>
</evidence>
<evidence type="ECO:0000256" key="1">
    <source>
        <dbReference type="ARBA" id="ARBA00004370"/>
    </source>
</evidence>
<dbReference type="PANTHER" id="PTHR35851:SF1">
    <property type="entry name" value="CELL DIVISION PROTEIN FTSQ"/>
    <property type="match status" value="1"/>
</dbReference>
<accession>A0A0D6FZX7</accession>
<dbReference type="RefSeq" id="WP_006392957.1">
    <property type="nucleotide sequence ID" value="NZ_CABIYZ010000007.1"/>
</dbReference>
<evidence type="ECO:0000256" key="5">
    <source>
        <dbReference type="ARBA" id="ARBA00022692"/>
    </source>
</evidence>
<reference evidence="11" key="1">
    <citation type="submission" date="2015-12" db="EMBL/GenBank/DDBJ databases">
        <title>FDA dAtabase for Regulatory Grade micrObial Sequences (FDA-ARGOS): Supporting development and validation of Infectious Disease Dx tests.</title>
        <authorList>
            <person name="Case J."/>
            <person name="Tallon L."/>
            <person name="Sadzewicz L."/>
            <person name="Sengamalay N."/>
            <person name="Ott S."/>
            <person name="Godinez A."/>
            <person name="Nagaraj S."/>
            <person name="Nadendla S."/>
            <person name="Sichtig H."/>
        </authorList>
    </citation>
    <scope>NUCLEOTIDE SEQUENCE [LARGE SCALE GENOMIC DNA]</scope>
    <source>
        <strain evidence="11">FDAARGOS_147</strain>
    </source>
</reference>
<evidence type="ECO:0000256" key="4">
    <source>
        <dbReference type="ARBA" id="ARBA00022618"/>
    </source>
</evidence>
<dbReference type="GO" id="GO:0032153">
    <property type="term" value="C:cell division site"/>
    <property type="evidence" value="ECO:0007669"/>
    <property type="project" value="UniProtKB-UniRule"/>
</dbReference>
<evidence type="ECO:0000256" key="2">
    <source>
        <dbReference type="ARBA" id="ARBA00022475"/>
    </source>
</evidence>
<dbReference type="KEGG" id="axx:ERS451415_00808"/>
<comment type="subunit">
    <text evidence="9">Part of a complex composed of FtsB, FtsL and FtsQ.</text>
</comment>
<dbReference type="EMBL" id="CP014060">
    <property type="protein sequence ID" value="AMG37137.1"/>
    <property type="molecule type" value="Genomic_DNA"/>
</dbReference>
<dbReference type="Pfam" id="PF08478">
    <property type="entry name" value="POTRA_1"/>
    <property type="match status" value="1"/>
</dbReference>
<dbReference type="PATRIC" id="fig|85698.28.peg.813"/>
<dbReference type="GO" id="GO:0090529">
    <property type="term" value="P:cell septum assembly"/>
    <property type="evidence" value="ECO:0007669"/>
    <property type="project" value="InterPro"/>
</dbReference>
<dbReference type="GO" id="GO:0043093">
    <property type="term" value="P:FtsZ-dependent cytokinesis"/>
    <property type="evidence" value="ECO:0007669"/>
    <property type="project" value="UniProtKB-UniRule"/>
</dbReference>
<evidence type="ECO:0000256" key="7">
    <source>
        <dbReference type="ARBA" id="ARBA00023136"/>
    </source>
</evidence>
<gene>
    <name evidence="9" type="primary">ftsQ</name>
    <name evidence="10" type="ORF">AL504_14615</name>
</gene>
<comment type="similarity">
    <text evidence="9">Belongs to the FtsQ/DivIB family. FtsQ subfamily.</text>
</comment>
<dbReference type="eggNOG" id="COG1589">
    <property type="taxonomic scope" value="Bacteria"/>
</dbReference>
<dbReference type="PANTHER" id="PTHR35851">
    <property type="entry name" value="CELL DIVISION PROTEIN FTSQ"/>
    <property type="match status" value="1"/>
</dbReference>
<evidence type="ECO:0000256" key="3">
    <source>
        <dbReference type="ARBA" id="ARBA00022519"/>
    </source>
</evidence>
<evidence type="ECO:0000313" key="10">
    <source>
        <dbReference type="EMBL" id="AMG37137.1"/>
    </source>
</evidence>
<sequence length="274" mass="30430">MWNDARTTNLIANTLAVLAVCAMLLAGVVWVAQRPYFTLSAIELESTPDTELHYVSPGAVRAAIAGRFKGNFFTVDLDDAREIFESVPWVRHATVRRIWPNVLRVRIEEQQPLALWNENQMINTWGEAFTANTGEVDDETVLPQFSGPEGTESLVVQRYAELARWFAPLDMHVKQLELSPRYAWRVVLSNGMLLDLGRDPGADAPDPHGLPGALPFAARIQRFVQAWPAVAGRLEGRTITQADLRYPNGFALALAPLPASANKPKSTPKPPKKR</sequence>
<proteinExistence type="inferred from homology"/>
<keyword evidence="7 9" id="KW-0472">Membrane</keyword>
<keyword evidence="4 9" id="KW-0132">Cell division</keyword>
<evidence type="ECO:0000256" key="6">
    <source>
        <dbReference type="ARBA" id="ARBA00022989"/>
    </source>
</evidence>
<dbReference type="PROSITE" id="PS51779">
    <property type="entry name" value="POTRA"/>
    <property type="match status" value="1"/>
</dbReference>
<dbReference type="Proteomes" id="UP000060602">
    <property type="component" value="Chromosome"/>
</dbReference>
<dbReference type="InterPro" id="IPR005548">
    <property type="entry name" value="Cell_div_FtsQ/DivIB_C"/>
</dbReference>
<keyword evidence="6 9" id="KW-1133">Transmembrane helix</keyword>
<dbReference type="InterPro" id="IPR045335">
    <property type="entry name" value="FtsQ_C_sf"/>
</dbReference>
<dbReference type="Gene3D" id="3.10.20.310">
    <property type="entry name" value="membrane protein fhac"/>
    <property type="match status" value="1"/>
</dbReference>
<dbReference type="InterPro" id="IPR034746">
    <property type="entry name" value="POTRA"/>
</dbReference>
<dbReference type="InterPro" id="IPR013685">
    <property type="entry name" value="POTRA_FtsQ_type"/>
</dbReference>
<keyword evidence="8 9" id="KW-0131">Cell cycle</keyword>
<keyword evidence="5 9" id="KW-0812">Transmembrane</keyword>
<evidence type="ECO:0000313" key="11">
    <source>
        <dbReference type="Proteomes" id="UP000060602"/>
    </source>
</evidence>
<name>A0A0D6FZX7_ALCXX</name>
<evidence type="ECO:0000256" key="9">
    <source>
        <dbReference type="HAMAP-Rule" id="MF_00911"/>
    </source>
</evidence>